<dbReference type="Proteomes" id="UP000243670">
    <property type="component" value="Nucleomorph 2"/>
</dbReference>
<geneLocation type="nucleomorph" evidence="1"/>
<evidence type="ECO:0000313" key="7">
    <source>
        <dbReference type="Proteomes" id="UP000243670"/>
    </source>
</evidence>
<dbReference type="AlphaFoldDB" id="A0A060DF83"/>
<dbReference type="Proteomes" id="UP000243670">
    <property type="component" value="Nucleomorph 3"/>
</dbReference>
<dbReference type="EMBL" id="CP006628">
    <property type="protein sequence ID" value="AIB09729.1"/>
    <property type="molecule type" value="Genomic_DNA"/>
</dbReference>
<evidence type="ECO:0000313" key="6">
    <source>
        <dbReference type="EMBL" id="AIB10076.1"/>
    </source>
</evidence>
<keyword evidence="1" id="KW-0542">Nucleomorph</keyword>
<organism evidence="1 7">
    <name type="scientific">Lotharella oceanica</name>
    <dbReference type="NCBI Taxonomy" id="641309"/>
    <lineage>
        <taxon>Eukaryota</taxon>
        <taxon>Sar</taxon>
        <taxon>Rhizaria</taxon>
        <taxon>Cercozoa</taxon>
        <taxon>Chlorarachniophyceae</taxon>
        <taxon>Lotharella</taxon>
    </lineage>
</organism>
<evidence type="ECO:0000313" key="1">
    <source>
        <dbReference type="EMBL" id="AIB09513.1"/>
    </source>
</evidence>
<dbReference type="EMBL" id="CP006628">
    <property type="protein sequence ID" value="AIB09887.1"/>
    <property type="molecule type" value="Genomic_DNA"/>
</dbReference>
<reference evidence="1 7" key="1">
    <citation type="journal article" date="2014" name="BMC Genomics">
        <title>Nucleomorph and plastid genome sequences of the chlorarachniophyte Lotharella oceanica: convergent reductive evolution and frequent recombination in nucleomorph-bearing algae.</title>
        <authorList>
            <person name="Tanifuji G."/>
            <person name="Onodera N.T."/>
            <person name="Brown M.W."/>
            <person name="Curtis B.A."/>
            <person name="Roger A.J."/>
            <person name="Ka-Shu Wong G."/>
            <person name="Melkonian M."/>
            <person name="Archibald J.M."/>
        </authorList>
    </citation>
    <scope>NUCLEOTIDE SEQUENCE [LARGE SCALE GENOMIC DNA]</scope>
    <source>
        <strain evidence="1 7">CCMP622</strain>
    </source>
</reference>
<evidence type="ECO:0000313" key="5">
    <source>
        <dbReference type="EMBL" id="AIB09932.1"/>
    </source>
</evidence>
<dbReference type="EMBL" id="CP006629">
    <property type="protein sequence ID" value="AIB10076.1"/>
    <property type="molecule type" value="Genomic_DNA"/>
</dbReference>
<dbReference type="EMBL" id="CP006627">
    <property type="protein sequence ID" value="AIB09513.1"/>
    <property type="molecule type" value="Genomic_DNA"/>
</dbReference>
<protein>
    <submittedName>
        <fullName evidence="1">Uncharacterized protein</fullName>
    </submittedName>
</protein>
<evidence type="ECO:0000313" key="3">
    <source>
        <dbReference type="EMBL" id="AIB09729.1"/>
    </source>
</evidence>
<gene>
    <name evidence="2" type="ORF">M951_chr1205</name>
    <name evidence="1" type="ORF">M951_chr126</name>
    <name evidence="4" type="ORF">M951_chr2195</name>
    <name evidence="3" type="ORF">M951_chr226</name>
    <name evidence="6" type="ORF">M951_chr3179</name>
    <name evidence="5" type="ORF">M951_chr326</name>
</gene>
<dbReference type="Proteomes" id="UP000243670">
    <property type="component" value="Nucleomorph 1"/>
</dbReference>
<dbReference type="EMBL" id="CP006627">
    <property type="protein sequence ID" value="AIB09684.1"/>
    <property type="molecule type" value="Genomic_DNA"/>
</dbReference>
<evidence type="ECO:0000313" key="4">
    <source>
        <dbReference type="EMBL" id="AIB09887.1"/>
    </source>
</evidence>
<proteinExistence type="predicted"/>
<name>A0A060DF83_9EUKA</name>
<sequence length="87" mass="10432">MFREEESYVARRELFKDFITDRSFKVIDAILKIPECEFYNMTKDDFATMLVDPIFYAVEKKLRKAAFEALIMFEEKKKNLNYTDKPG</sequence>
<accession>A0A060DF83</accession>
<dbReference type="EMBL" id="CP006629">
    <property type="protein sequence ID" value="AIB09932.1"/>
    <property type="molecule type" value="Genomic_DNA"/>
</dbReference>
<evidence type="ECO:0000313" key="2">
    <source>
        <dbReference type="EMBL" id="AIB09684.1"/>
    </source>
</evidence>